<dbReference type="CDD" id="cd03338">
    <property type="entry name" value="TCP1_delta"/>
    <property type="match status" value="1"/>
</dbReference>
<dbReference type="InterPro" id="IPR012717">
    <property type="entry name" value="Chap_CCT_delta"/>
</dbReference>
<dbReference type="PROSITE" id="PS00995">
    <property type="entry name" value="TCP1_3"/>
    <property type="match status" value="1"/>
</dbReference>
<evidence type="ECO:0000313" key="12">
    <source>
        <dbReference type="Proteomes" id="UP001642409"/>
    </source>
</evidence>
<dbReference type="Gene3D" id="1.10.560.10">
    <property type="entry name" value="GroEL-like equatorial domain"/>
    <property type="match status" value="1"/>
</dbReference>
<dbReference type="PROSITE" id="PS00750">
    <property type="entry name" value="TCP1_1"/>
    <property type="match status" value="1"/>
</dbReference>
<evidence type="ECO:0000313" key="10">
    <source>
        <dbReference type="EMBL" id="CAL5997925.1"/>
    </source>
</evidence>
<proteinExistence type="inferred from homology"/>
<dbReference type="EMBL" id="CATOUU010000145">
    <property type="protein sequence ID" value="CAI9917922.1"/>
    <property type="molecule type" value="Genomic_DNA"/>
</dbReference>
<protein>
    <recommendedName>
        <fullName evidence="3 8">T-complex protein 1 subunit delta</fullName>
    </recommendedName>
</protein>
<gene>
    <name evidence="10" type="ORF">HINF_LOCUS15485</name>
    <name evidence="9" type="ORF">HINF_LOCUS5567</name>
    <name evidence="11" type="ORF">HINF_LOCUS60658</name>
</gene>
<evidence type="ECO:0000256" key="1">
    <source>
        <dbReference type="ARBA" id="ARBA00004496"/>
    </source>
</evidence>
<dbReference type="SUPFAM" id="SSF52029">
    <property type="entry name" value="GroEL apical domain-like"/>
    <property type="match status" value="1"/>
</dbReference>
<dbReference type="InterPro" id="IPR027409">
    <property type="entry name" value="GroEL-like_apical_dom_sf"/>
</dbReference>
<dbReference type="PRINTS" id="PR00304">
    <property type="entry name" value="TCOMPLEXTCP1"/>
</dbReference>
<evidence type="ECO:0000256" key="6">
    <source>
        <dbReference type="ARBA" id="ARBA00023186"/>
    </source>
</evidence>
<dbReference type="InterPro" id="IPR002194">
    <property type="entry name" value="Chaperonin_TCP-1_CS"/>
</dbReference>
<evidence type="ECO:0000256" key="3">
    <source>
        <dbReference type="ARBA" id="ARBA00016107"/>
    </source>
</evidence>
<dbReference type="InterPro" id="IPR002423">
    <property type="entry name" value="Cpn60/GroEL/TCP-1"/>
</dbReference>
<dbReference type="SUPFAM" id="SSF48592">
    <property type="entry name" value="GroEL equatorial domain-like"/>
    <property type="match status" value="1"/>
</dbReference>
<comment type="caution">
    <text evidence="9">The sequence shown here is derived from an EMBL/GenBank/DDBJ whole genome shotgun (WGS) entry which is preliminary data.</text>
</comment>
<name>A0AA86TJY1_9EUKA</name>
<dbReference type="AlphaFoldDB" id="A0AA86TJY1"/>
<dbReference type="InterPro" id="IPR027410">
    <property type="entry name" value="TCP-1-like_intermed_sf"/>
</dbReference>
<comment type="subcellular location">
    <subcellularLocation>
        <location evidence="1">Cytoplasm</location>
    </subcellularLocation>
</comment>
<evidence type="ECO:0000256" key="2">
    <source>
        <dbReference type="ARBA" id="ARBA00008020"/>
    </source>
</evidence>
<dbReference type="Gene3D" id="3.50.7.10">
    <property type="entry name" value="GroEL"/>
    <property type="match status" value="1"/>
</dbReference>
<evidence type="ECO:0000256" key="4">
    <source>
        <dbReference type="ARBA" id="ARBA00022741"/>
    </source>
</evidence>
<dbReference type="InterPro" id="IPR027413">
    <property type="entry name" value="GROEL-like_equatorial_sf"/>
</dbReference>
<evidence type="ECO:0000256" key="8">
    <source>
        <dbReference type="RuleBase" id="RU004192"/>
    </source>
</evidence>
<accession>A0AA86TJY1</accession>
<dbReference type="Gene3D" id="3.30.260.10">
    <property type="entry name" value="TCP-1-like chaperonin intermediate domain"/>
    <property type="match status" value="1"/>
</dbReference>
<organism evidence="9">
    <name type="scientific">Hexamita inflata</name>
    <dbReference type="NCBI Taxonomy" id="28002"/>
    <lineage>
        <taxon>Eukaryota</taxon>
        <taxon>Metamonada</taxon>
        <taxon>Diplomonadida</taxon>
        <taxon>Hexamitidae</taxon>
        <taxon>Hexamitinae</taxon>
        <taxon>Hexamita</taxon>
    </lineage>
</organism>
<comment type="similarity">
    <text evidence="2 7">Belongs to the TCP-1 chaperonin family.</text>
</comment>
<dbReference type="SUPFAM" id="SSF54849">
    <property type="entry name" value="GroEL-intermediate domain like"/>
    <property type="match status" value="1"/>
</dbReference>
<dbReference type="PANTHER" id="PTHR11353">
    <property type="entry name" value="CHAPERONIN"/>
    <property type="match status" value="1"/>
</dbReference>
<dbReference type="GO" id="GO:0005524">
    <property type="term" value="F:ATP binding"/>
    <property type="evidence" value="ECO:0007669"/>
    <property type="project" value="UniProtKB-KW"/>
</dbReference>
<dbReference type="InterPro" id="IPR053374">
    <property type="entry name" value="TCP-1_chaperonin"/>
</dbReference>
<keyword evidence="6 7" id="KW-0143">Chaperone</keyword>
<dbReference type="EMBL" id="CAXDID020000357">
    <property type="protein sequence ID" value="CAL6081866.1"/>
    <property type="molecule type" value="Genomic_DNA"/>
</dbReference>
<sequence>MSSEKQQDVRTSNILAAKGILDLIRTSLGPRGLDKMLKTPRGDVLITNDGATIMKQLEARHPAARMLVELSQAQDIEAGDGTTSVVVLASQMLSNCLNLFKLGIHPTAVSKAFQTASNEAMRILDSLSTTIDLNDIALLEKISSTTLSSKVVAHHSDFLSPLVVKAVLQAKDATNVDLKRVRMVKKLGGTLEDCRLINGIAFNKRPEGLSFMKNPKVGLIQFCLSPPKTDMDANIVVSDDKEINRLLEQERKITLKMCKKVAKSGANLILIQKQTMKPALSEMALFYLQKLKIAVIQDVDRDEMEYVAAALDATIVATLDEFTEEKMTTIEEMKVDDGVTYLLTSEEKAKQTKTCCFVVRGANKLIVDEAERSIHDAMCSIRSLIKIPKLVPGGASIEVEIAQQLYKFAQTQLNADQYCIKAYADAFEIIPLTLAENAGLNPIQIVTSLRQLHSEGKKWGLNVTGRGEIMDMVAAGVVQPILVSKSMIQLATETARMLLKIDDIVIGR</sequence>
<reference evidence="10 12" key="2">
    <citation type="submission" date="2024-07" db="EMBL/GenBank/DDBJ databases">
        <authorList>
            <person name="Akdeniz Z."/>
        </authorList>
    </citation>
    <scope>NUCLEOTIDE SEQUENCE [LARGE SCALE GENOMIC DNA]</scope>
</reference>
<dbReference type="Pfam" id="PF00118">
    <property type="entry name" value="Cpn60_TCP1"/>
    <property type="match status" value="1"/>
</dbReference>
<reference evidence="9" key="1">
    <citation type="submission" date="2023-06" db="EMBL/GenBank/DDBJ databases">
        <authorList>
            <person name="Kurt Z."/>
        </authorList>
    </citation>
    <scope>NUCLEOTIDE SEQUENCE</scope>
</reference>
<dbReference type="InterPro" id="IPR017998">
    <property type="entry name" value="Chaperone_TCP-1"/>
</dbReference>
<dbReference type="GO" id="GO:0140662">
    <property type="term" value="F:ATP-dependent protein folding chaperone"/>
    <property type="evidence" value="ECO:0007669"/>
    <property type="project" value="InterPro"/>
</dbReference>
<evidence type="ECO:0000256" key="7">
    <source>
        <dbReference type="RuleBase" id="RU004187"/>
    </source>
</evidence>
<dbReference type="NCBIfam" id="NF041083">
    <property type="entry name" value="thermosome_beta"/>
    <property type="match status" value="1"/>
</dbReference>
<keyword evidence="5 7" id="KW-0067">ATP-binding</keyword>
<evidence type="ECO:0000256" key="5">
    <source>
        <dbReference type="ARBA" id="ARBA00022840"/>
    </source>
</evidence>
<keyword evidence="12" id="KW-1185">Reference proteome</keyword>
<evidence type="ECO:0000313" key="9">
    <source>
        <dbReference type="EMBL" id="CAI9917922.1"/>
    </source>
</evidence>
<evidence type="ECO:0000313" key="11">
    <source>
        <dbReference type="EMBL" id="CAL6081866.1"/>
    </source>
</evidence>
<dbReference type="Proteomes" id="UP001642409">
    <property type="component" value="Unassembled WGS sequence"/>
</dbReference>
<dbReference type="GO" id="GO:0051082">
    <property type="term" value="F:unfolded protein binding"/>
    <property type="evidence" value="ECO:0007669"/>
    <property type="project" value="InterPro"/>
</dbReference>
<dbReference type="EMBL" id="CAXDID020000037">
    <property type="protein sequence ID" value="CAL5997925.1"/>
    <property type="molecule type" value="Genomic_DNA"/>
</dbReference>
<dbReference type="GO" id="GO:0016887">
    <property type="term" value="F:ATP hydrolysis activity"/>
    <property type="evidence" value="ECO:0007669"/>
    <property type="project" value="InterPro"/>
</dbReference>
<dbReference type="GO" id="GO:0005737">
    <property type="term" value="C:cytoplasm"/>
    <property type="evidence" value="ECO:0007669"/>
    <property type="project" value="UniProtKB-SubCell"/>
</dbReference>
<keyword evidence="4 7" id="KW-0547">Nucleotide-binding</keyword>